<dbReference type="AlphaFoldDB" id="A0A0G4HK98"/>
<reference evidence="3" key="1">
    <citation type="submission" date="2014-11" db="EMBL/GenBank/DDBJ databases">
        <authorList>
            <person name="Otto D Thomas"/>
            <person name="Naeem Raeece"/>
        </authorList>
    </citation>
    <scope>NUCLEOTIDE SEQUENCE</scope>
</reference>
<evidence type="ECO:0000256" key="1">
    <source>
        <dbReference type="SAM" id="MobiDB-lite"/>
    </source>
</evidence>
<sequence length="396" mass="40608">MERPRRGSLSPNGAALGRTLQLVCLSAAAVQMTSGFSLSESPLRSPLSQSTSPLFSRTQRNSRPRIARLSALSTAEVAEVSDAATSSSTPNVTLLSDDTIVGQGAASFAASRTPDVQVPVSGARTLSLPTVAKVSLGLALARALWVLNSRASPWAALCTFFAGTSIATFCGGALAGALHAVSGPDHLAALVPQCVGVRAGRAARTGAVWGFGHGLSAMTMGVAAWLLKERMHNSPVVAQLESVTELLVGLTLILIGVLGWKEAQDWDVSELKQEIAKAEAGGPGRGAMKSSGAIFANGILHGFSLDGAPSLTPALAFPTFQGVLGFLLSYCVGTAMAMSGTTSLIGETTLQLSASSKNPEVPRRLAKGSSLIAVSVGLVWTLNAFGVGELVRGLFG</sequence>
<keyword evidence="2" id="KW-0812">Transmembrane</keyword>
<keyword evidence="2" id="KW-1133">Transmembrane helix</keyword>
<evidence type="ECO:0000313" key="3">
    <source>
        <dbReference type="EMBL" id="CEM44476.1"/>
    </source>
</evidence>
<feature type="compositionally biased region" description="Low complexity" evidence="1">
    <location>
        <begin position="38"/>
        <end position="50"/>
    </location>
</feature>
<dbReference type="VEuPathDB" id="CryptoDB:Cvel_7187"/>
<feature type="transmembrane region" description="Helical" evidence="2">
    <location>
        <begin position="239"/>
        <end position="260"/>
    </location>
</feature>
<proteinExistence type="predicted"/>
<accession>A0A0G4HK98</accession>
<dbReference type="PANTHER" id="PTHR33876">
    <property type="entry name" value="UNNAMED PRODUCT"/>
    <property type="match status" value="1"/>
</dbReference>
<feature type="region of interest" description="Disordered" evidence="1">
    <location>
        <begin position="38"/>
        <end position="62"/>
    </location>
</feature>
<evidence type="ECO:0008006" key="4">
    <source>
        <dbReference type="Google" id="ProtNLM"/>
    </source>
</evidence>
<dbReference type="InterPro" id="IPR052776">
    <property type="entry name" value="Chloro_ReproSupport/MetalTrans"/>
</dbReference>
<feature type="transmembrane region" description="Helical" evidence="2">
    <location>
        <begin position="365"/>
        <end position="386"/>
    </location>
</feature>
<name>A0A0G4HK98_9ALVE</name>
<gene>
    <name evidence="3" type="ORF">Cvel_7187</name>
</gene>
<dbReference type="PANTHER" id="PTHR33876:SF4">
    <property type="entry name" value="CHLOROPLAST PROTEIN FOR GROWTH AND FERTILITY 2"/>
    <property type="match status" value="1"/>
</dbReference>
<protein>
    <recommendedName>
        <fullName evidence="4">Urease accessory protein UreH-like transmembrane domain-containing protein</fullName>
    </recommendedName>
</protein>
<feature type="transmembrane region" description="Helical" evidence="2">
    <location>
        <begin position="207"/>
        <end position="227"/>
    </location>
</feature>
<evidence type="ECO:0000256" key="2">
    <source>
        <dbReference type="SAM" id="Phobius"/>
    </source>
</evidence>
<organism evidence="3">
    <name type="scientific">Chromera velia CCMP2878</name>
    <dbReference type="NCBI Taxonomy" id="1169474"/>
    <lineage>
        <taxon>Eukaryota</taxon>
        <taxon>Sar</taxon>
        <taxon>Alveolata</taxon>
        <taxon>Colpodellida</taxon>
        <taxon>Chromeraceae</taxon>
        <taxon>Chromera</taxon>
    </lineage>
</organism>
<feature type="transmembrane region" description="Helical" evidence="2">
    <location>
        <begin position="154"/>
        <end position="178"/>
    </location>
</feature>
<dbReference type="EMBL" id="CDMZ01002937">
    <property type="protein sequence ID" value="CEM44476.1"/>
    <property type="molecule type" value="Genomic_DNA"/>
</dbReference>
<keyword evidence="2" id="KW-0472">Membrane</keyword>